<reference evidence="1 2" key="1">
    <citation type="submission" date="2021-11" db="EMBL/GenBank/DDBJ databases">
        <title>Black yeast isolated from Biological Soil Crust.</title>
        <authorList>
            <person name="Kurbessoian T."/>
        </authorList>
    </citation>
    <scope>NUCLEOTIDE SEQUENCE [LARGE SCALE GENOMIC DNA]</scope>
    <source>
        <strain evidence="1 2">CCFEE 5522</strain>
    </source>
</reference>
<comment type="caution">
    <text evidence="1">The sequence shown here is derived from an EMBL/GenBank/DDBJ whole genome shotgun (WGS) entry which is preliminary data.</text>
</comment>
<accession>A0AAV9JFS2</accession>
<evidence type="ECO:0000313" key="1">
    <source>
        <dbReference type="EMBL" id="KAK4543895.1"/>
    </source>
</evidence>
<organism evidence="1 2">
    <name type="scientific">Oleoguttula mirabilis</name>
    <dbReference type="NCBI Taxonomy" id="1507867"/>
    <lineage>
        <taxon>Eukaryota</taxon>
        <taxon>Fungi</taxon>
        <taxon>Dikarya</taxon>
        <taxon>Ascomycota</taxon>
        <taxon>Pezizomycotina</taxon>
        <taxon>Dothideomycetes</taxon>
        <taxon>Dothideomycetidae</taxon>
        <taxon>Mycosphaerellales</taxon>
        <taxon>Teratosphaeriaceae</taxon>
        <taxon>Oleoguttula</taxon>
    </lineage>
</organism>
<sequence>MAKNDKVLVYHYRHNGQPAVKDGLAVISRQQLQDILKNNPGLQSGSKAIPRGAMSVEIYQRDLITPSPTTVDEQHPNYDANIAGIKLPLSVWLGSALTGAYSELVILSKKL</sequence>
<protein>
    <submittedName>
        <fullName evidence="1">Uncharacterized protein</fullName>
    </submittedName>
</protein>
<dbReference type="EMBL" id="JAVFHQ010000028">
    <property type="protein sequence ID" value="KAK4543895.1"/>
    <property type="molecule type" value="Genomic_DNA"/>
</dbReference>
<proteinExistence type="predicted"/>
<evidence type="ECO:0000313" key="2">
    <source>
        <dbReference type="Proteomes" id="UP001324427"/>
    </source>
</evidence>
<dbReference type="AlphaFoldDB" id="A0AAV9JFS2"/>
<dbReference type="Proteomes" id="UP001324427">
    <property type="component" value="Unassembled WGS sequence"/>
</dbReference>
<name>A0AAV9JFS2_9PEZI</name>
<gene>
    <name evidence="1" type="ORF">LTR36_004669</name>
</gene>
<keyword evidence="2" id="KW-1185">Reference proteome</keyword>